<name>A0A8S3IJ53_9BILA</name>
<evidence type="ECO:0000313" key="1">
    <source>
        <dbReference type="EMBL" id="CAF4192393.1"/>
    </source>
</evidence>
<dbReference type="Proteomes" id="UP000681720">
    <property type="component" value="Unassembled WGS sequence"/>
</dbReference>
<comment type="caution">
    <text evidence="2">The sequence shown here is derived from an EMBL/GenBank/DDBJ whole genome shotgun (WGS) entry which is preliminary data.</text>
</comment>
<accession>A0A8S3IJ53</accession>
<dbReference type="Proteomes" id="UP000676336">
    <property type="component" value="Unassembled WGS sequence"/>
</dbReference>
<protein>
    <submittedName>
        <fullName evidence="2">Uncharacterized protein</fullName>
    </submittedName>
</protein>
<organism evidence="2 3">
    <name type="scientific">Rotaria magnacalcarata</name>
    <dbReference type="NCBI Taxonomy" id="392030"/>
    <lineage>
        <taxon>Eukaryota</taxon>
        <taxon>Metazoa</taxon>
        <taxon>Spiralia</taxon>
        <taxon>Gnathifera</taxon>
        <taxon>Rotifera</taxon>
        <taxon>Eurotatoria</taxon>
        <taxon>Bdelloidea</taxon>
        <taxon>Philodinida</taxon>
        <taxon>Philodinidae</taxon>
        <taxon>Rotaria</taxon>
    </lineage>
</organism>
<dbReference type="EMBL" id="CAJOBJ010017380">
    <property type="protein sequence ID" value="CAF4192393.1"/>
    <property type="molecule type" value="Genomic_DNA"/>
</dbReference>
<evidence type="ECO:0000313" key="3">
    <source>
        <dbReference type="Proteomes" id="UP000676336"/>
    </source>
</evidence>
<feature type="non-terminal residue" evidence="2">
    <location>
        <position position="1"/>
    </location>
</feature>
<dbReference type="AlphaFoldDB" id="A0A8S3IJ53"/>
<sequence>IYFDPSNPTANLITKDDDSGSSLQFLIRVFLQVGRRYFLVVSTHAESNTGSFSIKVGGPAVAVLTSFTPTTTQSTTTGKFLINIFTLTLATVIP</sequence>
<reference evidence="2" key="1">
    <citation type="submission" date="2021-02" db="EMBL/GenBank/DDBJ databases">
        <authorList>
            <person name="Nowell W R."/>
        </authorList>
    </citation>
    <scope>NUCLEOTIDE SEQUENCE</scope>
</reference>
<evidence type="ECO:0000313" key="2">
    <source>
        <dbReference type="EMBL" id="CAF5197329.1"/>
    </source>
</evidence>
<gene>
    <name evidence="1" type="ORF">GIL414_LOCUS21265</name>
    <name evidence="2" type="ORF">SMN809_LOCUS74468</name>
</gene>
<proteinExistence type="predicted"/>
<dbReference type="EMBL" id="CAJOBI010330240">
    <property type="protein sequence ID" value="CAF5197329.1"/>
    <property type="molecule type" value="Genomic_DNA"/>
</dbReference>